<protein>
    <submittedName>
        <fullName evidence="1">Uncharacterized protein</fullName>
    </submittedName>
</protein>
<evidence type="ECO:0000313" key="1">
    <source>
        <dbReference type="EMBL" id="EJW04154.1"/>
    </source>
</evidence>
<organism evidence="1 2">
    <name type="scientific">Edhazardia aedis (strain USNM 41457)</name>
    <name type="common">Microsporidian parasite</name>
    <dbReference type="NCBI Taxonomy" id="1003232"/>
    <lineage>
        <taxon>Eukaryota</taxon>
        <taxon>Fungi</taxon>
        <taxon>Fungi incertae sedis</taxon>
        <taxon>Microsporidia</taxon>
        <taxon>Edhazardia</taxon>
    </lineage>
</organism>
<reference evidence="1 2" key="1">
    <citation type="submission" date="2011-08" db="EMBL/GenBank/DDBJ databases">
        <authorList>
            <person name="Liu Z.J."/>
            <person name="Shi F.L."/>
            <person name="Lu J.Q."/>
            <person name="Li M."/>
            <person name="Wang Z.L."/>
        </authorList>
    </citation>
    <scope>NUCLEOTIDE SEQUENCE [LARGE SCALE GENOMIC DNA]</scope>
    <source>
        <strain evidence="1 2">USNM 41457</strain>
    </source>
</reference>
<dbReference type="EMBL" id="AFBI03000023">
    <property type="protein sequence ID" value="EJW04154.1"/>
    <property type="molecule type" value="Genomic_DNA"/>
</dbReference>
<dbReference type="HOGENOM" id="CLU_891436_0_0_1"/>
<keyword evidence="2" id="KW-1185">Reference proteome</keyword>
<accession>J9D9I2</accession>
<dbReference type="Proteomes" id="UP000003163">
    <property type="component" value="Unassembled WGS sequence"/>
</dbReference>
<dbReference type="VEuPathDB" id="MicrosporidiaDB:EDEG_01558"/>
<gene>
    <name evidence="1" type="ORF">EDEG_01558</name>
</gene>
<reference evidence="2" key="2">
    <citation type="submission" date="2015-07" db="EMBL/GenBank/DDBJ databases">
        <title>Contrasting host-pathogen interactions and genome evolution in two generalist and specialist microsporidian pathogens of mosquitoes.</title>
        <authorList>
            <consortium name="The Broad Institute Genomics Platform"/>
            <consortium name="The Broad Institute Genome Sequencing Center for Infectious Disease"/>
            <person name="Cuomo C.A."/>
            <person name="Sanscrainte N.D."/>
            <person name="Goldberg J.M."/>
            <person name="Heiman D."/>
            <person name="Young S."/>
            <person name="Zeng Q."/>
            <person name="Becnel J.J."/>
            <person name="Birren B.W."/>
        </authorList>
    </citation>
    <scope>NUCLEOTIDE SEQUENCE [LARGE SCALE GENOMIC DNA]</scope>
    <source>
        <strain evidence="2">USNM 41457</strain>
    </source>
</reference>
<sequence length="312" mass="36716">MQFFICFAIHLGQFAKAHLPSETKQYNRQVEKLYIEMASAVNSIKKLFNYIEAPEESKIGRIQDDLQEVLKYKDSVESVCESLEHFLPQHEFYDSTQIKKFSSQLDNDFNKLIDDLGTLHEKINIDEFEKKFDSIEELNVIVKYIQEKQKSNSHIAENDDIKKSLIKLENILKETDNKNKPLISYDLSDNSKCITEILYNRISAYNERIIDRIVTLSLFEKQLDFLIKKYNSDDENASSKEYYSFKDFIDSNISKIMAIRGIITERNEKENDNLVNVLLNIHNKSFKTAILERTQERSHEHQNHNFLKPQNV</sequence>
<dbReference type="AlphaFoldDB" id="J9D9I2"/>
<name>J9D9I2_EDHAE</name>
<dbReference type="InParanoid" id="J9D9I2"/>
<evidence type="ECO:0000313" key="2">
    <source>
        <dbReference type="Proteomes" id="UP000003163"/>
    </source>
</evidence>
<proteinExistence type="predicted"/>
<comment type="caution">
    <text evidence="1">The sequence shown here is derived from an EMBL/GenBank/DDBJ whole genome shotgun (WGS) entry which is preliminary data.</text>
</comment>